<organism evidence="1 2">
    <name type="scientific">Cryptococcus neoformans Tu259-1</name>
    <dbReference type="NCBI Taxonomy" id="1230072"/>
    <lineage>
        <taxon>Eukaryota</taxon>
        <taxon>Fungi</taxon>
        <taxon>Dikarya</taxon>
        <taxon>Basidiomycota</taxon>
        <taxon>Agaricomycotina</taxon>
        <taxon>Tremellomycetes</taxon>
        <taxon>Tremellales</taxon>
        <taxon>Cryptococcaceae</taxon>
        <taxon>Cryptococcus</taxon>
        <taxon>Cryptococcus neoformans species complex</taxon>
    </lineage>
</organism>
<sequence>MSLGDVWIFGVKCLQSVCLTFSGTIEVEKWKWMKAAEKRKQQLPILRLTLKDTLLVLRSTYKNSATARYQSFRTPPSSSTAVTVSATLASSAGLAALASSMMSTTASTPSSTFIIETASGTSGKKQAFTPSHGDLFAHLSANTTTRASLKCCRSVYFIKANIAMYMIMMI</sequence>
<protein>
    <submittedName>
        <fullName evidence="1">Uncharacterized protein</fullName>
    </submittedName>
</protein>
<evidence type="ECO:0000313" key="2">
    <source>
        <dbReference type="Proteomes" id="UP000199727"/>
    </source>
</evidence>
<reference evidence="1 2" key="1">
    <citation type="submission" date="2017-06" db="EMBL/GenBank/DDBJ databases">
        <title>Global population genomics of the pathogenic fungus Cryptococcus neoformans var. grubii.</title>
        <authorList>
            <person name="Cuomo C."/>
            <person name="Litvintseva A."/>
            <person name="Chen Y."/>
            <person name="Young S."/>
            <person name="Zeng Q."/>
            <person name="Chapman S."/>
            <person name="Gujja S."/>
            <person name="Saif S."/>
            <person name="Birren B."/>
        </authorList>
    </citation>
    <scope>NUCLEOTIDE SEQUENCE [LARGE SCALE GENOMIC DNA]</scope>
    <source>
        <strain evidence="1 2">Tu259-1</strain>
    </source>
</reference>
<dbReference type="Proteomes" id="UP000199727">
    <property type="component" value="Unassembled WGS sequence"/>
</dbReference>
<name>A0A854QNV3_CRYNE</name>
<proteinExistence type="predicted"/>
<gene>
    <name evidence="1" type="ORF">C361_02227</name>
</gene>
<accession>A0A854QNV3</accession>
<dbReference type="EMBL" id="AMKT01000028">
    <property type="protein sequence ID" value="OXG25223.1"/>
    <property type="molecule type" value="Genomic_DNA"/>
</dbReference>
<comment type="caution">
    <text evidence="1">The sequence shown here is derived from an EMBL/GenBank/DDBJ whole genome shotgun (WGS) entry which is preliminary data.</text>
</comment>
<evidence type="ECO:0000313" key="1">
    <source>
        <dbReference type="EMBL" id="OXG25223.1"/>
    </source>
</evidence>
<dbReference type="AlphaFoldDB" id="A0A854QNV3"/>